<gene>
    <name evidence="1" type="ORF">ACFPM4_05465</name>
</gene>
<sequence>MSKKLYTVTIVSCETGNEYALIREALESYSVRVIHEPIGRPSDFIDFLTGETYFESDFVIFAFHGEVGKFYMPELGESVYEEDEPRSNFGVDEITRYCKIKTPTIVNLGCGLGHEGLANAFLASSCKTYIGAKDDIDGASSGFFALHLFYELCQNNRTLKEAFEKARSTDPETMLFEWFE</sequence>
<proteinExistence type="predicted"/>
<protein>
    <submittedName>
        <fullName evidence="1">Delta-aminolevulinic acid dehydratase</fullName>
    </submittedName>
</protein>
<comment type="caution">
    <text evidence="1">The sequence shown here is derived from an EMBL/GenBank/DDBJ whole genome shotgun (WGS) entry which is preliminary data.</text>
</comment>
<dbReference type="EMBL" id="JBHSMC010000003">
    <property type="protein sequence ID" value="MFC5464205.1"/>
    <property type="molecule type" value="Genomic_DNA"/>
</dbReference>
<dbReference type="RefSeq" id="WP_382348725.1">
    <property type="nucleotide sequence ID" value="NZ_JBHSMC010000003.1"/>
</dbReference>
<accession>A0ABW0LER4</accession>
<reference evidence="2" key="1">
    <citation type="journal article" date="2019" name="Int. J. Syst. Evol. Microbiol.">
        <title>The Global Catalogue of Microorganisms (GCM) 10K type strain sequencing project: providing services to taxonomists for standard genome sequencing and annotation.</title>
        <authorList>
            <consortium name="The Broad Institute Genomics Platform"/>
            <consortium name="The Broad Institute Genome Sequencing Center for Infectious Disease"/>
            <person name="Wu L."/>
            <person name="Ma J."/>
        </authorList>
    </citation>
    <scope>NUCLEOTIDE SEQUENCE [LARGE SCALE GENOMIC DNA]</scope>
    <source>
        <strain evidence="2">CGMCC 1.12237</strain>
    </source>
</reference>
<evidence type="ECO:0000313" key="1">
    <source>
        <dbReference type="EMBL" id="MFC5464205.1"/>
    </source>
</evidence>
<evidence type="ECO:0000313" key="2">
    <source>
        <dbReference type="Proteomes" id="UP001596147"/>
    </source>
</evidence>
<dbReference type="Proteomes" id="UP001596147">
    <property type="component" value="Unassembled WGS sequence"/>
</dbReference>
<keyword evidence="2" id="KW-1185">Reference proteome</keyword>
<name>A0ABW0LER4_9BACI</name>
<organism evidence="1 2">
    <name type="scientific">Lederbergia graminis</name>
    <dbReference type="NCBI Taxonomy" id="735518"/>
    <lineage>
        <taxon>Bacteria</taxon>
        <taxon>Bacillati</taxon>
        <taxon>Bacillota</taxon>
        <taxon>Bacilli</taxon>
        <taxon>Bacillales</taxon>
        <taxon>Bacillaceae</taxon>
        <taxon>Lederbergia</taxon>
    </lineage>
</organism>